<keyword evidence="2" id="KW-0472">Membrane</keyword>
<feature type="transmembrane region" description="Helical" evidence="2">
    <location>
        <begin position="30"/>
        <end position="51"/>
    </location>
</feature>
<feature type="compositionally biased region" description="Pro residues" evidence="1">
    <location>
        <begin position="10"/>
        <end position="24"/>
    </location>
</feature>
<evidence type="ECO:0000256" key="1">
    <source>
        <dbReference type="SAM" id="MobiDB-lite"/>
    </source>
</evidence>
<dbReference type="Proteomes" id="UP001396334">
    <property type="component" value="Unassembled WGS sequence"/>
</dbReference>
<keyword evidence="4" id="KW-1185">Reference proteome</keyword>
<keyword evidence="2" id="KW-1133">Transmembrane helix</keyword>
<proteinExistence type="predicted"/>
<name>A0ABR2R6I5_9ROSI</name>
<evidence type="ECO:0000313" key="3">
    <source>
        <dbReference type="EMBL" id="KAK9008562.1"/>
    </source>
</evidence>
<evidence type="ECO:0000256" key="2">
    <source>
        <dbReference type="SAM" id="Phobius"/>
    </source>
</evidence>
<reference evidence="3 4" key="1">
    <citation type="journal article" date="2024" name="G3 (Bethesda)">
        <title>Genome assembly of Hibiscus sabdariffa L. provides insights into metabolisms of medicinal natural products.</title>
        <authorList>
            <person name="Kim T."/>
        </authorList>
    </citation>
    <scope>NUCLEOTIDE SEQUENCE [LARGE SCALE GENOMIC DNA]</scope>
    <source>
        <strain evidence="3">TK-2024</strain>
        <tissue evidence="3">Old leaves</tissue>
    </source>
</reference>
<comment type="caution">
    <text evidence="3">The sequence shown here is derived from an EMBL/GenBank/DDBJ whole genome shotgun (WGS) entry which is preliminary data.</text>
</comment>
<protein>
    <submittedName>
        <fullName evidence="3">Uncharacterized protein</fullName>
    </submittedName>
</protein>
<accession>A0ABR2R6I5</accession>
<gene>
    <name evidence="3" type="ORF">V6N11_075451</name>
</gene>
<feature type="region of interest" description="Disordered" evidence="1">
    <location>
        <begin position="1"/>
        <end position="26"/>
    </location>
</feature>
<organism evidence="3 4">
    <name type="scientific">Hibiscus sabdariffa</name>
    <name type="common">roselle</name>
    <dbReference type="NCBI Taxonomy" id="183260"/>
    <lineage>
        <taxon>Eukaryota</taxon>
        <taxon>Viridiplantae</taxon>
        <taxon>Streptophyta</taxon>
        <taxon>Embryophyta</taxon>
        <taxon>Tracheophyta</taxon>
        <taxon>Spermatophyta</taxon>
        <taxon>Magnoliopsida</taxon>
        <taxon>eudicotyledons</taxon>
        <taxon>Gunneridae</taxon>
        <taxon>Pentapetalae</taxon>
        <taxon>rosids</taxon>
        <taxon>malvids</taxon>
        <taxon>Malvales</taxon>
        <taxon>Malvaceae</taxon>
        <taxon>Malvoideae</taxon>
        <taxon>Hibiscus</taxon>
    </lineage>
</organism>
<sequence length="99" mass="10766">MKSLVLFSPSPSPAVPPAPAPSPSPAAAKAAYPILLPAIFTCFFFFSISLSSQLQLNDGSRDLSIRELDDAKLKFSRLESVLEETIQSIDSKTLILKER</sequence>
<keyword evidence="2" id="KW-0812">Transmembrane</keyword>
<dbReference type="EMBL" id="JBBPBN010000026">
    <property type="protein sequence ID" value="KAK9008562.1"/>
    <property type="molecule type" value="Genomic_DNA"/>
</dbReference>
<evidence type="ECO:0000313" key="4">
    <source>
        <dbReference type="Proteomes" id="UP001396334"/>
    </source>
</evidence>